<feature type="transmembrane region" description="Helical" evidence="1">
    <location>
        <begin position="346"/>
        <end position="364"/>
    </location>
</feature>
<name>A0A1N5U4N3_9ARCH</name>
<feature type="transmembrane region" description="Helical" evidence="1">
    <location>
        <begin position="284"/>
        <end position="306"/>
    </location>
</feature>
<accession>A0A1N5U4N3</accession>
<dbReference type="AlphaFoldDB" id="A0A1N5U4N3"/>
<evidence type="ECO:0000256" key="1">
    <source>
        <dbReference type="SAM" id="Phobius"/>
    </source>
</evidence>
<sequence length="477" mass="54563">MHRLVYLLLLSVIYFLSIIIEIIEGIFIFSGQIYYLFYSIIGLIVLMPLLEYISYRKISILKFYPISIFILSTFLTILMDFNYFPALALQIIALIFSIRYIMDNDRMKKYHLVYIIYGFLMLLLSSLLRVISFERLSQVLIFNIGDDINVKGVPFFFSNGVVIAGMRYFVFSFSFQYMIIILILGFLLLENARKIIQISKVKNQGKSNLLNLTSMSFSVFSCQCETVTSIIPAIGAEILGIISLPIITESLILSIGTFLYLHFVQRERYGIFGKLWNSKKKRKGLLFIALLIMILSPILITFGVYFGLQRNLLFYFGTNLGLFAVSSLIFTRLFSEIRISIGISKVLYVVLALLTIFFMVVWYVPAVLDVAVKNGLIFSIMGLFSVLSGILLSLMLTPINKIGRSIIYEYITGMFPVVFVIVLYYTVITSSQIWPAFSITSQLIFGLVLLGISLPIMWFSTNYSIYGNYIANKDTHR</sequence>
<evidence type="ECO:0000313" key="3">
    <source>
        <dbReference type="Proteomes" id="UP000195607"/>
    </source>
</evidence>
<evidence type="ECO:0000313" key="2">
    <source>
        <dbReference type="EMBL" id="SIM55277.1"/>
    </source>
</evidence>
<feature type="transmembrane region" description="Helical" evidence="1">
    <location>
        <begin position="168"/>
        <end position="189"/>
    </location>
</feature>
<organism evidence="2 3">
    <name type="scientific">Cuniculiplasma divulgatum</name>
    <dbReference type="NCBI Taxonomy" id="1673428"/>
    <lineage>
        <taxon>Archaea</taxon>
        <taxon>Methanobacteriati</taxon>
        <taxon>Thermoplasmatota</taxon>
        <taxon>Thermoplasmata</taxon>
        <taxon>Thermoplasmatales</taxon>
        <taxon>Cuniculiplasmataceae</taxon>
        <taxon>Cuniculiplasma</taxon>
    </lineage>
</organism>
<keyword evidence="1" id="KW-0472">Membrane</keyword>
<dbReference type="EMBL" id="LT671858">
    <property type="protein sequence ID" value="SIM55277.1"/>
    <property type="molecule type" value="Genomic_DNA"/>
</dbReference>
<feature type="transmembrane region" description="Helical" evidence="1">
    <location>
        <begin position="312"/>
        <end position="334"/>
    </location>
</feature>
<feature type="transmembrane region" description="Helical" evidence="1">
    <location>
        <begin position="433"/>
        <end position="459"/>
    </location>
</feature>
<keyword evidence="1" id="KW-0812">Transmembrane</keyword>
<feature type="transmembrane region" description="Helical" evidence="1">
    <location>
        <begin position="114"/>
        <end position="132"/>
    </location>
</feature>
<feature type="transmembrane region" description="Helical" evidence="1">
    <location>
        <begin position="209"/>
        <end position="232"/>
    </location>
</feature>
<gene>
    <name evidence="2" type="ORF">CSP5_0792</name>
</gene>
<proteinExistence type="predicted"/>
<feature type="transmembrane region" description="Helical" evidence="1">
    <location>
        <begin position="7"/>
        <end position="29"/>
    </location>
</feature>
<feature type="transmembrane region" description="Helical" evidence="1">
    <location>
        <begin position="35"/>
        <end position="53"/>
    </location>
</feature>
<feature type="transmembrane region" description="Helical" evidence="1">
    <location>
        <begin position="407"/>
        <end position="427"/>
    </location>
</feature>
<feature type="transmembrane region" description="Helical" evidence="1">
    <location>
        <begin position="60"/>
        <end position="77"/>
    </location>
</feature>
<feature type="transmembrane region" description="Helical" evidence="1">
    <location>
        <begin position="238"/>
        <end position="263"/>
    </location>
</feature>
<reference evidence="2 3" key="1">
    <citation type="submission" date="2016-04" db="EMBL/GenBank/DDBJ databases">
        <authorList>
            <person name="Evans L.H."/>
            <person name="Alamgir A."/>
            <person name="Owens N."/>
            <person name="Weber N.D."/>
            <person name="Virtaneva K."/>
            <person name="Barbian K."/>
            <person name="Babar A."/>
            <person name="Rosenke K."/>
        </authorList>
    </citation>
    <scope>NUCLEOTIDE SEQUENCE [LARGE SCALE GENOMIC DNA]</scope>
    <source>
        <strain evidence="3">S5(T) (JCM 30642 \VKM B-2941)</strain>
    </source>
</reference>
<dbReference type="Proteomes" id="UP000195607">
    <property type="component" value="Chromosome I"/>
</dbReference>
<feature type="transmembrane region" description="Helical" evidence="1">
    <location>
        <begin position="83"/>
        <end position="102"/>
    </location>
</feature>
<feature type="transmembrane region" description="Helical" evidence="1">
    <location>
        <begin position="376"/>
        <end position="395"/>
    </location>
</feature>
<keyword evidence="1" id="KW-1133">Transmembrane helix</keyword>
<protein>
    <submittedName>
        <fullName evidence="2">Multipass membrane protein</fullName>
    </submittedName>
</protein>